<keyword evidence="1" id="KW-0472">Membrane</keyword>
<accession>A0A2A9E8Y4</accession>
<evidence type="ECO:0000313" key="3">
    <source>
        <dbReference type="EMBL" id="PFG34689.1"/>
    </source>
</evidence>
<dbReference type="AlphaFoldDB" id="A0A2A9E8Y4"/>
<feature type="transmembrane region" description="Helical" evidence="1">
    <location>
        <begin position="24"/>
        <end position="47"/>
    </location>
</feature>
<reference evidence="3 4" key="1">
    <citation type="submission" date="2017-10" db="EMBL/GenBank/DDBJ databases">
        <title>Sequencing the genomes of 1000 actinobacteria strains.</title>
        <authorList>
            <person name="Klenk H.-P."/>
        </authorList>
    </citation>
    <scope>NUCLEOTIDE SEQUENCE [LARGE SCALE GENOMIC DNA]</scope>
    <source>
        <strain evidence="3 4">DSM 18966</strain>
    </source>
</reference>
<evidence type="ECO:0000313" key="4">
    <source>
        <dbReference type="Proteomes" id="UP000225548"/>
    </source>
</evidence>
<sequence length="131" mass="14321">MREHEQGDQHEQLDEQTSREAGQVALELVGVVTLVVLAAMLCVQGVYVAQVYSTTQAAVRDAARIEAEGEPGRPALDARLPDWIRVERYVVQRNADDVEVQVAVRLPVLGPSVTVGGLLVERSATFPRMDS</sequence>
<organism evidence="3 4">
    <name type="scientific">Sanguibacter antarcticus</name>
    <dbReference type="NCBI Taxonomy" id="372484"/>
    <lineage>
        <taxon>Bacteria</taxon>
        <taxon>Bacillati</taxon>
        <taxon>Actinomycetota</taxon>
        <taxon>Actinomycetes</taxon>
        <taxon>Micrococcales</taxon>
        <taxon>Sanguibacteraceae</taxon>
        <taxon>Sanguibacter</taxon>
    </lineage>
</organism>
<dbReference type="Proteomes" id="UP000225548">
    <property type="component" value="Unassembled WGS sequence"/>
</dbReference>
<comment type="caution">
    <text evidence="3">The sequence shown here is derived from an EMBL/GenBank/DDBJ whole genome shotgun (WGS) entry which is preliminary data.</text>
</comment>
<dbReference type="InterPro" id="IPR012495">
    <property type="entry name" value="TadE-like_dom"/>
</dbReference>
<name>A0A2A9E8Y4_9MICO</name>
<feature type="domain" description="TadE-like" evidence="2">
    <location>
        <begin position="22"/>
        <end position="64"/>
    </location>
</feature>
<dbReference type="RefSeq" id="WP_169925428.1">
    <property type="nucleotide sequence ID" value="NZ_PDJG01000001.1"/>
</dbReference>
<protein>
    <submittedName>
        <fullName evidence="3">TadE-like protein</fullName>
    </submittedName>
</protein>
<dbReference type="EMBL" id="PDJG01000001">
    <property type="protein sequence ID" value="PFG34689.1"/>
    <property type="molecule type" value="Genomic_DNA"/>
</dbReference>
<keyword evidence="1" id="KW-0812">Transmembrane</keyword>
<evidence type="ECO:0000259" key="2">
    <source>
        <dbReference type="Pfam" id="PF07811"/>
    </source>
</evidence>
<dbReference type="Pfam" id="PF07811">
    <property type="entry name" value="TadE"/>
    <property type="match status" value="1"/>
</dbReference>
<gene>
    <name evidence="3" type="ORF">ATL42_2609</name>
</gene>
<proteinExistence type="predicted"/>
<keyword evidence="1" id="KW-1133">Transmembrane helix</keyword>
<keyword evidence="4" id="KW-1185">Reference proteome</keyword>
<evidence type="ECO:0000256" key="1">
    <source>
        <dbReference type="SAM" id="Phobius"/>
    </source>
</evidence>